<dbReference type="InParanoid" id="B0DJ23"/>
<dbReference type="AlphaFoldDB" id="B0DJ23"/>
<dbReference type="InterPro" id="IPR041412">
    <property type="entry name" value="Xrn1_helical"/>
</dbReference>
<dbReference type="PANTHER" id="PTHR12341">
    <property type="entry name" value="5'-&gt;3' EXORIBONUCLEASE"/>
    <property type="match status" value="1"/>
</dbReference>
<evidence type="ECO:0000256" key="1">
    <source>
        <dbReference type="SAM" id="MobiDB-lite"/>
    </source>
</evidence>
<evidence type="ECO:0000313" key="4">
    <source>
        <dbReference type="Proteomes" id="UP000001194"/>
    </source>
</evidence>
<keyword evidence="4" id="KW-1185">Reference proteome</keyword>
<dbReference type="KEGG" id="lbc:LACBIDRAFT_303165"/>
<evidence type="ECO:0000259" key="2">
    <source>
        <dbReference type="Pfam" id="PF17846"/>
    </source>
</evidence>
<gene>
    <name evidence="3" type="ORF">LACBIDRAFT_303165</name>
</gene>
<dbReference type="Gene3D" id="1.25.40.1050">
    <property type="match status" value="1"/>
</dbReference>
<organism evidence="4">
    <name type="scientific">Laccaria bicolor (strain S238N-H82 / ATCC MYA-4686)</name>
    <name type="common">Bicoloured deceiver</name>
    <name type="synonym">Laccaria laccata var. bicolor</name>
    <dbReference type="NCBI Taxonomy" id="486041"/>
    <lineage>
        <taxon>Eukaryota</taxon>
        <taxon>Fungi</taxon>
        <taxon>Dikarya</taxon>
        <taxon>Basidiomycota</taxon>
        <taxon>Agaricomycotina</taxon>
        <taxon>Agaricomycetes</taxon>
        <taxon>Agaricomycetidae</taxon>
        <taxon>Agaricales</taxon>
        <taxon>Agaricineae</taxon>
        <taxon>Hydnangiaceae</taxon>
        <taxon>Laccaria</taxon>
    </lineage>
</organism>
<dbReference type="InterPro" id="IPR027073">
    <property type="entry name" value="5_3_exoribonuclease"/>
</dbReference>
<reference evidence="3 4" key="1">
    <citation type="journal article" date="2008" name="Nature">
        <title>The genome of Laccaria bicolor provides insights into mycorrhizal symbiosis.</title>
        <authorList>
            <person name="Martin F."/>
            <person name="Aerts A."/>
            <person name="Ahren D."/>
            <person name="Brun A."/>
            <person name="Danchin E.G.J."/>
            <person name="Duchaussoy F."/>
            <person name="Gibon J."/>
            <person name="Kohler A."/>
            <person name="Lindquist E."/>
            <person name="Pereda V."/>
            <person name="Salamov A."/>
            <person name="Shapiro H.J."/>
            <person name="Wuyts J."/>
            <person name="Blaudez D."/>
            <person name="Buee M."/>
            <person name="Brokstein P."/>
            <person name="Canbaeck B."/>
            <person name="Cohen D."/>
            <person name="Courty P.E."/>
            <person name="Coutinho P.M."/>
            <person name="Delaruelle C."/>
            <person name="Detter J.C."/>
            <person name="Deveau A."/>
            <person name="DiFazio S."/>
            <person name="Duplessis S."/>
            <person name="Fraissinet-Tachet L."/>
            <person name="Lucic E."/>
            <person name="Frey-Klett P."/>
            <person name="Fourrey C."/>
            <person name="Feussner I."/>
            <person name="Gay G."/>
            <person name="Grimwood J."/>
            <person name="Hoegger P.J."/>
            <person name="Jain P."/>
            <person name="Kilaru S."/>
            <person name="Labbe J."/>
            <person name="Lin Y.C."/>
            <person name="Legue V."/>
            <person name="Le Tacon F."/>
            <person name="Marmeisse R."/>
            <person name="Melayah D."/>
            <person name="Montanini B."/>
            <person name="Muratet M."/>
            <person name="Nehls U."/>
            <person name="Niculita-Hirzel H."/>
            <person name="Oudot-Le Secq M.P."/>
            <person name="Peter M."/>
            <person name="Quesneville H."/>
            <person name="Rajashekar B."/>
            <person name="Reich M."/>
            <person name="Rouhier N."/>
            <person name="Schmutz J."/>
            <person name="Yin T."/>
            <person name="Chalot M."/>
            <person name="Henrissat B."/>
            <person name="Kuees U."/>
            <person name="Lucas S."/>
            <person name="Van de Peer Y."/>
            <person name="Podila G.K."/>
            <person name="Polle A."/>
            <person name="Pukkila P.J."/>
            <person name="Richardson P.M."/>
            <person name="Rouze P."/>
            <person name="Sanders I.R."/>
            <person name="Stajich J.E."/>
            <person name="Tunlid A."/>
            <person name="Tuskan G."/>
            <person name="Grigoriev I.V."/>
        </authorList>
    </citation>
    <scope>NUCLEOTIDE SEQUENCE [LARGE SCALE GENOMIC DNA]</scope>
    <source>
        <strain evidence="4">S238N-H82 / ATCC MYA-4686</strain>
    </source>
</reference>
<dbReference type="PANTHER" id="PTHR12341:SF7">
    <property type="entry name" value="5'-3' EXORIBONUCLEASE 1"/>
    <property type="match status" value="1"/>
</dbReference>
<proteinExistence type="predicted"/>
<dbReference type="Pfam" id="PF17846">
    <property type="entry name" value="XRN_M"/>
    <property type="match status" value="1"/>
</dbReference>
<dbReference type="GO" id="GO:0005634">
    <property type="term" value="C:nucleus"/>
    <property type="evidence" value="ECO:0007669"/>
    <property type="project" value="TreeGrafter"/>
</dbReference>
<dbReference type="Proteomes" id="UP000001194">
    <property type="component" value="Unassembled WGS sequence"/>
</dbReference>
<name>B0DJ23_LACBS</name>
<dbReference type="STRING" id="486041.B0DJ23"/>
<dbReference type="GO" id="GO:0000956">
    <property type="term" value="P:nuclear-transcribed mRNA catabolic process"/>
    <property type="evidence" value="ECO:0007669"/>
    <property type="project" value="TreeGrafter"/>
</dbReference>
<protein>
    <submittedName>
        <fullName evidence="3">Predicted protein</fullName>
    </submittedName>
</protein>
<dbReference type="GO" id="GO:0003723">
    <property type="term" value="F:RNA binding"/>
    <property type="evidence" value="ECO:0007669"/>
    <property type="project" value="TreeGrafter"/>
</dbReference>
<accession>B0DJ23</accession>
<dbReference type="EMBL" id="DS547113">
    <property type="protein sequence ID" value="EDR05447.1"/>
    <property type="molecule type" value="Genomic_DNA"/>
</dbReference>
<feature type="region of interest" description="Disordered" evidence="1">
    <location>
        <begin position="40"/>
        <end position="71"/>
    </location>
</feature>
<dbReference type="GO" id="GO:0016075">
    <property type="term" value="P:rRNA catabolic process"/>
    <property type="evidence" value="ECO:0007669"/>
    <property type="project" value="TreeGrafter"/>
</dbReference>
<dbReference type="GeneID" id="6079549"/>
<dbReference type="GO" id="GO:0004534">
    <property type="term" value="F:5'-3' RNA exonuclease activity"/>
    <property type="evidence" value="ECO:0007669"/>
    <property type="project" value="TreeGrafter"/>
</dbReference>
<evidence type="ECO:0000313" key="3">
    <source>
        <dbReference type="EMBL" id="EDR05447.1"/>
    </source>
</evidence>
<feature type="compositionally biased region" description="Acidic residues" evidence="1">
    <location>
        <begin position="47"/>
        <end position="70"/>
    </location>
</feature>
<dbReference type="HOGENOM" id="CLU_792420_0_0_1"/>
<feature type="domain" description="Xrn1 helical" evidence="2">
    <location>
        <begin position="143"/>
        <end position="271"/>
    </location>
</feature>
<sequence>MINSFPARERVFITKLTEDLHLSVTWDEFDEEDRNLATCRFPRALEDEPETSEQEEDSEWEDEDEVEDEESRAAVDCVLKKYEKAPVEDVDADGTFEERYERSLKEKMDEWKRGYYKGNLGISYDDPTEMGDPIYRPAVGRARGVASWGWFYDYHYAPRISGVHRRLGCWTLLVLPIADLRGADEMSFDFQPGNAVEAVPAAYGRVARYLMYDPNSPILDFYPLEFAQDLNGKKQDWEAIVTFIDEERPLKAMTARDHCLTPEERKRNAWGSSSKFSFNLGEPTLYPSSLPGFFPPLYRCTCKTELFDLPILDGLHLIPGLCDGVFLGTEALTGFPLKRFHTRRCWDTTA</sequence>
<dbReference type="RefSeq" id="XP_001884005.1">
    <property type="nucleotide sequence ID" value="XM_001883970.1"/>
</dbReference>
<dbReference type="OrthoDB" id="3036896at2759"/>